<keyword evidence="2" id="KW-1185">Reference proteome</keyword>
<dbReference type="EMBL" id="CAKXAJ010025119">
    <property type="protein sequence ID" value="CAH2235269.1"/>
    <property type="molecule type" value="Genomic_DNA"/>
</dbReference>
<accession>A0A8S4REH7</accession>
<evidence type="ECO:0000313" key="1">
    <source>
        <dbReference type="EMBL" id="CAH2235269.1"/>
    </source>
</evidence>
<protein>
    <submittedName>
        <fullName evidence="1">Jg20644 protein</fullName>
    </submittedName>
</protein>
<reference evidence="1" key="1">
    <citation type="submission" date="2022-03" db="EMBL/GenBank/DDBJ databases">
        <authorList>
            <person name="Lindestad O."/>
        </authorList>
    </citation>
    <scope>NUCLEOTIDE SEQUENCE</scope>
</reference>
<proteinExistence type="predicted"/>
<gene>
    <name evidence="1" type="primary">jg20644</name>
    <name evidence="1" type="ORF">PAEG_LOCUS12939</name>
</gene>
<organism evidence="1 2">
    <name type="scientific">Pararge aegeria aegeria</name>
    <dbReference type="NCBI Taxonomy" id="348720"/>
    <lineage>
        <taxon>Eukaryota</taxon>
        <taxon>Metazoa</taxon>
        <taxon>Ecdysozoa</taxon>
        <taxon>Arthropoda</taxon>
        <taxon>Hexapoda</taxon>
        <taxon>Insecta</taxon>
        <taxon>Pterygota</taxon>
        <taxon>Neoptera</taxon>
        <taxon>Endopterygota</taxon>
        <taxon>Lepidoptera</taxon>
        <taxon>Glossata</taxon>
        <taxon>Ditrysia</taxon>
        <taxon>Papilionoidea</taxon>
        <taxon>Nymphalidae</taxon>
        <taxon>Satyrinae</taxon>
        <taxon>Satyrini</taxon>
        <taxon>Parargina</taxon>
        <taxon>Pararge</taxon>
    </lineage>
</organism>
<name>A0A8S4REH7_9NEOP</name>
<comment type="caution">
    <text evidence="1">The sequence shown here is derived from an EMBL/GenBank/DDBJ whole genome shotgun (WGS) entry which is preliminary data.</text>
</comment>
<dbReference type="Proteomes" id="UP000838756">
    <property type="component" value="Unassembled WGS sequence"/>
</dbReference>
<dbReference type="AlphaFoldDB" id="A0A8S4REH7"/>
<dbReference type="OrthoDB" id="407509at2759"/>
<evidence type="ECO:0000313" key="2">
    <source>
        <dbReference type="Proteomes" id="UP000838756"/>
    </source>
</evidence>
<sequence>MRDKIFIAQRVAKLKWQLAGHIARRTDVRWDSKELEWQPRTGISSVPNQMTDIERFAGRRWIQAAQNRGV</sequence>